<evidence type="ECO:0000259" key="4">
    <source>
        <dbReference type="Pfam" id="PF13193"/>
    </source>
</evidence>
<name>A0ABV3ALT3_9ACTN</name>
<dbReference type="InterPro" id="IPR042099">
    <property type="entry name" value="ANL_N_sf"/>
</dbReference>
<evidence type="ECO:0000256" key="1">
    <source>
        <dbReference type="ARBA" id="ARBA00006432"/>
    </source>
</evidence>
<dbReference type="SUPFAM" id="SSF56801">
    <property type="entry name" value="Acetyl-CoA synthetase-like"/>
    <property type="match status" value="1"/>
</dbReference>
<dbReference type="InterPro" id="IPR020845">
    <property type="entry name" value="AMP-binding_CS"/>
</dbReference>
<protein>
    <submittedName>
        <fullName evidence="5">AMP-binding protein</fullName>
    </submittedName>
</protein>
<dbReference type="PANTHER" id="PTHR43201">
    <property type="entry name" value="ACYL-COA SYNTHETASE"/>
    <property type="match status" value="1"/>
</dbReference>
<dbReference type="InterPro" id="IPR045851">
    <property type="entry name" value="AMP-bd_C_sf"/>
</dbReference>
<dbReference type="InterPro" id="IPR000873">
    <property type="entry name" value="AMP-dep_synth/lig_dom"/>
</dbReference>
<dbReference type="Gene3D" id="3.30.300.30">
    <property type="match status" value="1"/>
</dbReference>
<organism evidence="5 6">
    <name type="scientific">Streptomyces flaveolus</name>
    <dbReference type="NCBI Taxonomy" id="67297"/>
    <lineage>
        <taxon>Bacteria</taxon>
        <taxon>Bacillati</taxon>
        <taxon>Actinomycetota</taxon>
        <taxon>Actinomycetes</taxon>
        <taxon>Kitasatosporales</taxon>
        <taxon>Streptomycetaceae</taxon>
        <taxon>Streptomyces</taxon>
    </lineage>
</organism>
<feature type="domain" description="AMP-dependent synthetase/ligase" evidence="3">
    <location>
        <begin position="26"/>
        <end position="388"/>
    </location>
</feature>
<evidence type="ECO:0000313" key="6">
    <source>
        <dbReference type="Proteomes" id="UP001551011"/>
    </source>
</evidence>
<dbReference type="EMBL" id="JBFAEG010000042">
    <property type="protein sequence ID" value="MEU5712919.1"/>
    <property type="molecule type" value="Genomic_DNA"/>
</dbReference>
<evidence type="ECO:0000313" key="5">
    <source>
        <dbReference type="EMBL" id="MEU5712919.1"/>
    </source>
</evidence>
<dbReference type="InterPro" id="IPR025110">
    <property type="entry name" value="AMP-bd_C"/>
</dbReference>
<accession>A0ABV3ALT3</accession>
<dbReference type="Pfam" id="PF13193">
    <property type="entry name" value="AMP-binding_C"/>
    <property type="match status" value="1"/>
</dbReference>
<proteinExistence type="inferred from homology"/>
<feature type="domain" description="AMP-binding enzyme C-terminal" evidence="4">
    <location>
        <begin position="439"/>
        <end position="514"/>
    </location>
</feature>
<gene>
    <name evidence="5" type="ORF">AB0H04_39890</name>
</gene>
<dbReference type="Proteomes" id="UP001551011">
    <property type="component" value="Unassembled WGS sequence"/>
</dbReference>
<keyword evidence="2" id="KW-0436">Ligase</keyword>
<sequence>MEHSLHTARSLLPAAGTARTMDWLLQVRADVRPTHPFLVWEPLEGTGRTWTYAEFAREVAAVAGGLHRSGVRTGDRVLIHLDNSPEFLLTLFACARLGAAAVCTNTRSTGDELGYFGSHSGASVVVTQPSLAALVNSAVPDAEAVYVTDHDAGEPAAGLDLPARADRFAALLDGEPVPAQPVDALDPAVILYTSGTTGRPKAVIWTHANTLWAAKVNGSHVHLGPSDVTQTYLPLYHTNALAYSLLPSLWAGGTVVLQPRFSASRFWGVALKHSSTFCSQIYFALRALATREVPGEHGFTRWATGMNHHPTEAHFRIPVMGWYGMTETVGAPVAGDLLVPNRPGTMGRPTPQYEVAVVDDRGEPAGIGVIGHLRVRGVPGISLFGGYLHDEEATRAAFDEQGWFITGDRATVNDDGSVSFVDRDKDMLRVAGENVAASEIERVVTRVPGVAEAAVVAAPDPMRDEVPVAFVVARPGLSDPGDLVAPVLAACRRDLADFKVPREVRVVEELPRSTLEKVAKHKLRAILQHEPSEQPPRT</sequence>
<evidence type="ECO:0000259" key="3">
    <source>
        <dbReference type="Pfam" id="PF00501"/>
    </source>
</evidence>
<comment type="similarity">
    <text evidence="1">Belongs to the ATP-dependent AMP-binding enzyme family.</text>
</comment>
<dbReference type="Pfam" id="PF00501">
    <property type="entry name" value="AMP-binding"/>
    <property type="match status" value="1"/>
</dbReference>
<comment type="caution">
    <text evidence="5">The sequence shown here is derived from an EMBL/GenBank/DDBJ whole genome shotgun (WGS) entry which is preliminary data.</text>
</comment>
<evidence type="ECO:0000256" key="2">
    <source>
        <dbReference type="ARBA" id="ARBA00022598"/>
    </source>
</evidence>
<keyword evidence="6" id="KW-1185">Reference proteome</keyword>
<dbReference type="PANTHER" id="PTHR43201:SF5">
    <property type="entry name" value="MEDIUM-CHAIN ACYL-COA LIGASE ACSF2, MITOCHONDRIAL"/>
    <property type="match status" value="1"/>
</dbReference>
<reference evidence="5 6" key="1">
    <citation type="submission" date="2024-06" db="EMBL/GenBank/DDBJ databases">
        <title>The Natural Products Discovery Center: Release of the First 8490 Sequenced Strains for Exploring Actinobacteria Biosynthetic Diversity.</title>
        <authorList>
            <person name="Kalkreuter E."/>
            <person name="Kautsar S.A."/>
            <person name="Yang D."/>
            <person name="Bader C.D."/>
            <person name="Teijaro C.N."/>
            <person name="Fluegel L."/>
            <person name="Davis C.M."/>
            <person name="Simpson J.R."/>
            <person name="Lauterbach L."/>
            <person name="Steele A.D."/>
            <person name="Gui C."/>
            <person name="Meng S."/>
            <person name="Li G."/>
            <person name="Viehrig K."/>
            <person name="Ye F."/>
            <person name="Su P."/>
            <person name="Kiefer A.F."/>
            <person name="Nichols A."/>
            <person name="Cepeda A.J."/>
            <person name="Yan W."/>
            <person name="Fan B."/>
            <person name="Jiang Y."/>
            <person name="Adhikari A."/>
            <person name="Zheng C.-J."/>
            <person name="Schuster L."/>
            <person name="Cowan T.M."/>
            <person name="Smanski M.J."/>
            <person name="Chevrette M.G."/>
            <person name="De Carvalho L.P.S."/>
            <person name="Shen B."/>
        </authorList>
    </citation>
    <scope>NUCLEOTIDE SEQUENCE [LARGE SCALE GENOMIC DNA]</scope>
    <source>
        <strain evidence="5 6">NPDC020594</strain>
    </source>
</reference>
<dbReference type="RefSeq" id="WP_359260849.1">
    <property type="nucleotide sequence ID" value="NZ_JBFAEG010000042.1"/>
</dbReference>
<dbReference type="Gene3D" id="3.40.50.12780">
    <property type="entry name" value="N-terminal domain of ligase-like"/>
    <property type="match status" value="1"/>
</dbReference>
<dbReference type="PROSITE" id="PS00455">
    <property type="entry name" value="AMP_BINDING"/>
    <property type="match status" value="1"/>
</dbReference>